<evidence type="ECO:0000313" key="8">
    <source>
        <dbReference type="EMBL" id="SDJ72273.1"/>
    </source>
</evidence>
<keyword evidence="6" id="KW-0131">Cell cycle</keyword>
<dbReference type="OrthoDB" id="1654473at2"/>
<organism evidence="8 9">
    <name type="scientific">Alkalibacterium thalassium</name>
    <dbReference type="NCBI Taxonomy" id="426701"/>
    <lineage>
        <taxon>Bacteria</taxon>
        <taxon>Bacillati</taxon>
        <taxon>Bacillota</taxon>
        <taxon>Bacilli</taxon>
        <taxon>Lactobacillales</taxon>
        <taxon>Carnobacteriaceae</taxon>
        <taxon>Alkalibacterium</taxon>
    </lineage>
</organism>
<keyword evidence="6" id="KW-0132">Cell division</keyword>
<evidence type="ECO:0000256" key="2">
    <source>
        <dbReference type="ARBA" id="ARBA00022989"/>
    </source>
</evidence>
<dbReference type="HAMAP" id="MF_00728">
    <property type="entry name" value="EzrA"/>
    <property type="match status" value="1"/>
</dbReference>
<evidence type="ECO:0000256" key="5">
    <source>
        <dbReference type="ARBA" id="ARBA00023210"/>
    </source>
</evidence>
<evidence type="ECO:0000313" key="9">
    <source>
        <dbReference type="Proteomes" id="UP000199433"/>
    </source>
</evidence>
<dbReference type="GO" id="GO:0000921">
    <property type="term" value="P:septin ring assembly"/>
    <property type="evidence" value="ECO:0007669"/>
    <property type="project" value="InterPro"/>
</dbReference>
<dbReference type="Proteomes" id="UP000199433">
    <property type="component" value="Unassembled WGS sequence"/>
</dbReference>
<reference evidence="9" key="1">
    <citation type="submission" date="2016-10" db="EMBL/GenBank/DDBJ databases">
        <authorList>
            <person name="Varghese N."/>
            <person name="Submissions S."/>
        </authorList>
    </citation>
    <scope>NUCLEOTIDE SEQUENCE [LARGE SCALE GENOMIC DNA]</scope>
    <source>
        <strain evidence="9">DSM 19181</strain>
    </source>
</reference>
<dbReference type="STRING" id="426701.SAMN04488098_10031"/>
<keyword evidence="2 6" id="KW-1133">Transmembrane helix</keyword>
<feature type="coiled-coil region" evidence="6">
    <location>
        <begin position="254"/>
        <end position="281"/>
    </location>
</feature>
<keyword evidence="1 6" id="KW-0812">Transmembrane</keyword>
<evidence type="ECO:0000256" key="1">
    <source>
        <dbReference type="ARBA" id="ARBA00022692"/>
    </source>
</evidence>
<accession>A0A1G8W2H2</accession>
<keyword evidence="3 6" id="KW-0175">Coiled coil</keyword>
<dbReference type="InterPro" id="IPR010379">
    <property type="entry name" value="EzrA"/>
</dbReference>
<keyword evidence="9" id="KW-1185">Reference proteome</keyword>
<comment type="similarity">
    <text evidence="6">Belongs to the EzrA family.</text>
</comment>
<proteinExistence type="inferred from homology"/>
<feature type="transmembrane region" description="Helical" evidence="7">
    <location>
        <begin position="6"/>
        <end position="25"/>
    </location>
</feature>
<evidence type="ECO:0000256" key="6">
    <source>
        <dbReference type="HAMAP-Rule" id="MF_00728"/>
    </source>
</evidence>
<keyword evidence="6" id="KW-1003">Cell membrane</keyword>
<dbReference type="GO" id="GO:0000917">
    <property type="term" value="P:division septum assembly"/>
    <property type="evidence" value="ECO:0007669"/>
    <property type="project" value="UniProtKB-KW"/>
</dbReference>
<dbReference type="GO" id="GO:0005886">
    <property type="term" value="C:plasma membrane"/>
    <property type="evidence" value="ECO:0007669"/>
    <property type="project" value="UniProtKB-SubCell"/>
</dbReference>
<comment type="function">
    <text evidence="6">Negative regulator of FtsZ ring formation; modulates the frequency and position of FtsZ ring formation. Inhibits FtsZ ring formation at polar sites. Interacts either with FtsZ or with one of its binding partners to promote depolymerization.</text>
</comment>
<comment type="subcellular location">
    <subcellularLocation>
        <location evidence="6">Cell membrane</location>
        <topology evidence="6">Single-pass membrane protein</topology>
    </subcellularLocation>
    <text evidence="6">Colocalized with FtsZ to the nascent septal site.</text>
</comment>
<sequence>MTIEIVVAISIVILAVIVYFSTYYLKKTHYTDIDRLDHKKKDVFSYLPNEKADKLERMAISGQSKASAEMAVRKVNLINDERLPEVEAFLFDAEQATDRYRFKQASDHQNRADESLKAIEEDVKQIVSTIDELLQREEANLKKVDAIKKRYHKIRKELLVNSFTFGGSINNLEDKLGDIESKFTSFSDLTASGDHEEAKLIVSKLDKEMSAMEKLMSRIPELIETINTSYIKQKEEIVEGYRTLTEQGYLFPEANEMENKLNKLDNDIIELKSHVEELDIKKADSKSEAVEIEINDLYDLMETEIESKASVNTLIKKLKKIILYVQEQNREMGFELDRINQSYTLYQNEENQYKDLKEALKEQVKLIGEVEAKLSEEQIPYSTAEGLLKKSFEQLENVSRTYETMSKQLYSYREKELQIKTDIEEMEMALREMKRYIESKHLPGLPKAFLDLFFYTTDHLEALSKELARPRLNLKEVLSLHKMCEDDIESLADQTDAIVDEALLTELTSQRLYRHKDEHPEVIETIKYSESLFLDEYDYKTALKMVREKLETIEPGAYQTLSEEYKKDKSYD</sequence>
<evidence type="ECO:0000256" key="3">
    <source>
        <dbReference type="ARBA" id="ARBA00023054"/>
    </source>
</evidence>
<keyword evidence="4 6" id="KW-0472">Membrane</keyword>
<gene>
    <name evidence="6" type="primary">ezrA</name>
    <name evidence="8" type="ORF">SAMN04488098_10031</name>
</gene>
<name>A0A1G8W2H2_9LACT</name>
<feature type="topological domain" description="Extracellular" evidence="6">
    <location>
        <begin position="1"/>
        <end position="6"/>
    </location>
</feature>
<evidence type="ECO:0000256" key="7">
    <source>
        <dbReference type="SAM" id="Phobius"/>
    </source>
</evidence>
<dbReference type="RefSeq" id="WP_091264527.1">
    <property type="nucleotide sequence ID" value="NZ_FNFK01000003.1"/>
</dbReference>
<dbReference type="Pfam" id="PF06160">
    <property type="entry name" value="EzrA"/>
    <property type="match status" value="1"/>
</dbReference>
<feature type="coiled-coil region" evidence="6">
    <location>
        <begin position="339"/>
        <end position="373"/>
    </location>
</feature>
<dbReference type="GO" id="GO:0005940">
    <property type="term" value="C:septin ring"/>
    <property type="evidence" value="ECO:0007669"/>
    <property type="project" value="InterPro"/>
</dbReference>
<feature type="topological domain" description="Cytoplasmic" evidence="6">
    <location>
        <begin position="26"/>
        <end position="572"/>
    </location>
</feature>
<evidence type="ECO:0000256" key="4">
    <source>
        <dbReference type="ARBA" id="ARBA00023136"/>
    </source>
</evidence>
<dbReference type="AlphaFoldDB" id="A0A1G8W2H2"/>
<protein>
    <recommendedName>
        <fullName evidence="6">Septation ring formation regulator EzrA</fullName>
    </recommendedName>
</protein>
<dbReference type="EMBL" id="FNFK01000003">
    <property type="protein sequence ID" value="SDJ72273.1"/>
    <property type="molecule type" value="Genomic_DNA"/>
</dbReference>
<keyword evidence="5 6" id="KW-0717">Septation</keyword>